<gene>
    <name evidence="1" type="ORF">ACOLOM_LOCUS3005</name>
</gene>
<accession>A0ACA9L1J5</accession>
<comment type="caution">
    <text evidence="1">The sequence shown here is derived from an EMBL/GenBank/DDBJ whole genome shotgun (WGS) entry which is preliminary data.</text>
</comment>
<dbReference type="EMBL" id="CAJVPT010004257">
    <property type="protein sequence ID" value="CAG8505945.1"/>
    <property type="molecule type" value="Genomic_DNA"/>
</dbReference>
<name>A0ACA9L1J5_9GLOM</name>
<protein>
    <submittedName>
        <fullName evidence="1">4318_t:CDS:1</fullName>
    </submittedName>
</protein>
<keyword evidence="2" id="KW-1185">Reference proteome</keyword>
<dbReference type="Proteomes" id="UP000789525">
    <property type="component" value="Unassembled WGS sequence"/>
</dbReference>
<organism evidence="1 2">
    <name type="scientific">Acaulospora colombiana</name>
    <dbReference type="NCBI Taxonomy" id="27376"/>
    <lineage>
        <taxon>Eukaryota</taxon>
        <taxon>Fungi</taxon>
        <taxon>Fungi incertae sedis</taxon>
        <taxon>Mucoromycota</taxon>
        <taxon>Glomeromycotina</taxon>
        <taxon>Glomeromycetes</taxon>
        <taxon>Diversisporales</taxon>
        <taxon>Acaulosporaceae</taxon>
        <taxon>Acaulospora</taxon>
    </lineage>
</organism>
<evidence type="ECO:0000313" key="1">
    <source>
        <dbReference type="EMBL" id="CAG8505945.1"/>
    </source>
</evidence>
<reference evidence="1" key="1">
    <citation type="submission" date="2021-06" db="EMBL/GenBank/DDBJ databases">
        <authorList>
            <person name="Kallberg Y."/>
            <person name="Tangrot J."/>
            <person name="Rosling A."/>
        </authorList>
    </citation>
    <scope>NUCLEOTIDE SEQUENCE</scope>
    <source>
        <strain evidence="1">CL356</strain>
    </source>
</reference>
<sequence length="430" mass="50018">MTRPRKRKSRQQSTARPNHKLPPELLTEIFEYLRGGILILDEPALESEVPNAFDDLFSREKSDLFRVSMVCSVWRKIAVSRIWQKVKFQLDVEREWDELFKWLIEGGYGIYVRQIYVEYDYDPKRNETANSLGGKLEGIVEFCKTVPSMHTLAVRFISTTLDHYINEDLPPVMDGFLLNIAQSCGSVRCVKIHTSGLRGPKREKNNDTLYLPSVSKVISMMTDTVREIDLMMHVVNQETVEALCDCKRVERALVHCCSWSDSPGDFFALLKSWKHLRKLQIEPPHNTDSSWEDAYTKSLQYLSENYGEQLEELWMPLREEDQKLFCDLVEHTPNLKVLALEGREFYNDGHFLSVVARTTPNLNYMHLSDFPSISGGDVRVVNWDQLLDVNIMCCEVLENKSKFFDHVKDTYCPHLNIHIYDKHGKEVETR</sequence>
<evidence type="ECO:0000313" key="2">
    <source>
        <dbReference type="Proteomes" id="UP000789525"/>
    </source>
</evidence>
<proteinExistence type="predicted"/>